<gene>
    <name evidence="2" type="ORF">I542_2827</name>
</gene>
<organism evidence="2 3">
    <name type="scientific">Mycobacteroides abscessus 1948</name>
    <dbReference type="NCBI Taxonomy" id="1299323"/>
    <lineage>
        <taxon>Bacteria</taxon>
        <taxon>Bacillati</taxon>
        <taxon>Actinomycetota</taxon>
        <taxon>Actinomycetes</taxon>
        <taxon>Mycobacteriales</taxon>
        <taxon>Mycobacteriaceae</taxon>
        <taxon>Mycobacteroides</taxon>
        <taxon>Mycobacteroides abscessus</taxon>
    </lineage>
</organism>
<dbReference type="Proteomes" id="UP000021210">
    <property type="component" value="Unassembled WGS sequence"/>
</dbReference>
<evidence type="ECO:0000313" key="3">
    <source>
        <dbReference type="Proteomes" id="UP000021210"/>
    </source>
</evidence>
<feature type="region of interest" description="Disordered" evidence="1">
    <location>
        <begin position="337"/>
        <end position="395"/>
    </location>
</feature>
<comment type="caution">
    <text evidence="2">The sequence shown here is derived from an EMBL/GenBank/DDBJ whole genome shotgun (WGS) entry which is preliminary data.</text>
</comment>
<dbReference type="AlphaFoldDB" id="A0A829QJW4"/>
<feature type="region of interest" description="Disordered" evidence="1">
    <location>
        <begin position="417"/>
        <end position="453"/>
    </location>
</feature>
<evidence type="ECO:0008006" key="4">
    <source>
        <dbReference type="Google" id="ProtNLM"/>
    </source>
</evidence>
<dbReference type="EMBL" id="JAOH01000002">
    <property type="protein sequence ID" value="EUA62676.1"/>
    <property type="molecule type" value="Genomic_DNA"/>
</dbReference>
<name>A0A829QJW4_9MYCO</name>
<reference evidence="2 3" key="1">
    <citation type="submission" date="2013-12" db="EMBL/GenBank/DDBJ databases">
        <authorList>
            <person name="Zelazny A."/>
            <person name="Olivier K."/>
            <person name="Holland S."/>
            <person name="Lenaerts A."/>
            <person name="Ordway D."/>
            <person name="DeGroote M.A."/>
            <person name="Parker T."/>
            <person name="Sizemore C."/>
            <person name="Tallon L.J."/>
            <person name="Sadzewicz L.K."/>
            <person name="Sengamalay N."/>
            <person name="Fraser C.M."/>
            <person name="Hine E."/>
            <person name="Shefchek K.A."/>
            <person name="Das S.P."/>
            <person name="Tettelin H."/>
        </authorList>
    </citation>
    <scope>NUCLEOTIDE SEQUENCE [LARGE SCALE GENOMIC DNA]</scope>
    <source>
        <strain evidence="2 3">1948</strain>
    </source>
</reference>
<evidence type="ECO:0000256" key="1">
    <source>
        <dbReference type="SAM" id="MobiDB-lite"/>
    </source>
</evidence>
<proteinExistence type="predicted"/>
<protein>
    <recommendedName>
        <fullName evidence="4">DUF1214 domain-containing protein</fullName>
    </recommendedName>
</protein>
<feature type="compositionally biased region" description="Basic residues" evidence="1">
    <location>
        <begin position="421"/>
        <end position="435"/>
    </location>
</feature>
<evidence type="ECO:0000313" key="2">
    <source>
        <dbReference type="EMBL" id="EUA62676.1"/>
    </source>
</evidence>
<sequence length="453" mass="49858">MTQPFTDAIAEAEKLVASAPHIESEADLLEGLEYLAGSIAASLHLVYNFSTEHPVLLSGTGPFTKMGLDNPDFLYFATQIDGHHDYVLSGTRGSTVDLNFQLLDSAYTDRDVPESVTAFDDRNLAIHEDGSYRVSIGAAPVTGCDTHIPIAPRPAQLIVREAYNDWTENRGTVAISRADTLGIGAAPLTKEFVLGRYIGAGHHLINRVKTWLQFPQWFYMNNPPNVFEPPRITPGGLSSQFSSVGYFELEPGQALMVTVPKSDAPYQGFQLGSMWYVSLDYINHQTSLNSHQSHVDPDGKIRLVISDQNPGVVNWIETVGHRRGFLKFRWQRTNRPILDEDGPAGRSGGLRPHQSLATVPRRPHRHRAAVAVPNRCPTNGRGDPNAGLAVKPHESVRTPRQACLVRWLRGVFHRAAAPAGRRGRRGAARRQRRCSRSPDVVAARTPPSPTGAQ</sequence>
<accession>A0A829QJW4</accession>